<dbReference type="STRING" id="112248.SAMN05444392_11416"/>
<dbReference type="RefSeq" id="WP_073157121.1">
    <property type="nucleotide sequence ID" value="NZ_FQVL01000014.1"/>
</dbReference>
<dbReference type="EMBL" id="FQVL01000014">
    <property type="protein sequence ID" value="SHF29919.1"/>
    <property type="molecule type" value="Genomic_DNA"/>
</dbReference>
<reference evidence="1 2" key="1">
    <citation type="submission" date="2016-11" db="EMBL/GenBank/DDBJ databases">
        <authorList>
            <person name="Jaros S."/>
            <person name="Januszkiewicz K."/>
            <person name="Wedrychowicz H."/>
        </authorList>
    </citation>
    <scope>NUCLEOTIDE SEQUENCE [LARGE SCALE GENOMIC DNA]</scope>
    <source>
        <strain evidence="1 2">DSM 44666</strain>
    </source>
</reference>
<evidence type="ECO:0000313" key="1">
    <source>
        <dbReference type="EMBL" id="SHF29919.1"/>
    </source>
</evidence>
<organism evidence="1 2">
    <name type="scientific">Seinonella peptonophila</name>
    <dbReference type="NCBI Taxonomy" id="112248"/>
    <lineage>
        <taxon>Bacteria</taxon>
        <taxon>Bacillati</taxon>
        <taxon>Bacillota</taxon>
        <taxon>Bacilli</taxon>
        <taxon>Bacillales</taxon>
        <taxon>Thermoactinomycetaceae</taxon>
        <taxon>Seinonella</taxon>
    </lineage>
</organism>
<accession>A0A1M5AI01</accession>
<sequence length="287" mass="34884">MFLTTYLFKKRAEQHFVKNYHSPNNQKAQLYTINLLTPLLEDFIFGRKDQHALQKDREKPFIGSTRLRGPRSLMYRYKLKRDIAKYDRMTTEEKRAYIQRLKNKNQQTTPEHKVQAYTPAQFRAEYISYIHSPDFLKLFDRELRQIARLRNAKILYRWNIIQRRRLQRKHPYQYIPLNDPRTISHPKEVSFYNQLTISDLSIFSHPISRQLVQSMTHNQKWVEMASLLIEKDRKLSLPLAYYLFSMGEKEQERNHSKRKLSQHLTNRWKKPKLWINPIKKAREEPIL</sequence>
<dbReference type="Proteomes" id="UP000184476">
    <property type="component" value="Unassembled WGS sequence"/>
</dbReference>
<proteinExistence type="predicted"/>
<gene>
    <name evidence="1" type="ORF">SAMN05444392_11416</name>
</gene>
<keyword evidence="2" id="KW-1185">Reference proteome</keyword>
<evidence type="ECO:0000313" key="2">
    <source>
        <dbReference type="Proteomes" id="UP000184476"/>
    </source>
</evidence>
<protein>
    <submittedName>
        <fullName evidence="1">Uncharacterized protein</fullName>
    </submittedName>
</protein>
<name>A0A1M5AI01_9BACL</name>
<dbReference type="AlphaFoldDB" id="A0A1M5AI01"/>